<dbReference type="Proteomes" id="UP000811899">
    <property type="component" value="Unassembled WGS sequence"/>
</dbReference>
<gene>
    <name evidence="3" type="ORF">KI809_17935</name>
</gene>
<keyword evidence="2" id="KW-0732">Signal</keyword>
<evidence type="ECO:0000256" key="1">
    <source>
        <dbReference type="SAM" id="Phobius"/>
    </source>
</evidence>
<sequence length="231" mass="23584">MKNKALNKGKTACAVVAAVAGLLAGVAGEASASVSSINYGINSTTAPSRIWSEGGTGPIKGTSINIVDVMGLNTSRNQGSHPIVSGTLDFTSGLYQNSASKIDTYGDNGTFKILGNFDVNGDGTVETNATLLSGTINSLSLDRSNSSRYSISNAKLTVTENALASYFGYGAGTKFTGLMNLNFSVLPSAFDGGATNNGNISTSPVPLPAAISLFVPAVAGLFGLRRRQIAC</sequence>
<accession>A0AAW4L5B9</accession>
<proteinExistence type="predicted"/>
<keyword evidence="4" id="KW-1185">Reference proteome</keyword>
<keyword evidence="1" id="KW-1133">Transmembrane helix</keyword>
<protein>
    <submittedName>
        <fullName evidence="3">Uncharacterized protein</fullName>
    </submittedName>
</protein>
<dbReference type="AlphaFoldDB" id="A0AAW4L5B9"/>
<keyword evidence="1" id="KW-0472">Membrane</keyword>
<organism evidence="3 4">
    <name type="scientific">Geoanaerobacter pelophilus</name>
    <dbReference type="NCBI Taxonomy" id="60036"/>
    <lineage>
        <taxon>Bacteria</taxon>
        <taxon>Pseudomonadati</taxon>
        <taxon>Thermodesulfobacteriota</taxon>
        <taxon>Desulfuromonadia</taxon>
        <taxon>Geobacterales</taxon>
        <taxon>Geobacteraceae</taxon>
        <taxon>Geoanaerobacter</taxon>
    </lineage>
</organism>
<name>A0AAW4L5B9_9BACT</name>
<evidence type="ECO:0000313" key="3">
    <source>
        <dbReference type="EMBL" id="MBT0666196.1"/>
    </source>
</evidence>
<comment type="caution">
    <text evidence="3">The sequence shown here is derived from an EMBL/GenBank/DDBJ whole genome shotgun (WGS) entry which is preliminary data.</text>
</comment>
<feature type="chain" id="PRO_5043969171" evidence="2">
    <location>
        <begin position="33"/>
        <end position="231"/>
    </location>
</feature>
<feature type="transmembrane region" description="Helical" evidence="1">
    <location>
        <begin position="205"/>
        <end position="224"/>
    </location>
</feature>
<feature type="signal peptide" evidence="2">
    <location>
        <begin position="1"/>
        <end position="32"/>
    </location>
</feature>
<keyword evidence="1" id="KW-0812">Transmembrane</keyword>
<dbReference type="EMBL" id="JAHCVJ010000009">
    <property type="protein sequence ID" value="MBT0666196.1"/>
    <property type="molecule type" value="Genomic_DNA"/>
</dbReference>
<dbReference type="RefSeq" id="WP_214172967.1">
    <property type="nucleotide sequence ID" value="NZ_JAHCVJ010000009.1"/>
</dbReference>
<reference evidence="3 4" key="1">
    <citation type="submission" date="2021-05" db="EMBL/GenBank/DDBJ databases">
        <title>The draft genome of Geobacter pelophilus DSM 12255.</title>
        <authorList>
            <person name="Xu Z."/>
            <person name="Masuda Y."/>
            <person name="Itoh H."/>
            <person name="Senoo K."/>
        </authorList>
    </citation>
    <scope>NUCLEOTIDE SEQUENCE [LARGE SCALE GENOMIC DNA]</scope>
    <source>
        <strain evidence="3 4">DSM 12255</strain>
    </source>
</reference>
<evidence type="ECO:0000256" key="2">
    <source>
        <dbReference type="SAM" id="SignalP"/>
    </source>
</evidence>
<evidence type="ECO:0000313" key="4">
    <source>
        <dbReference type="Proteomes" id="UP000811899"/>
    </source>
</evidence>